<dbReference type="GeneID" id="10393480"/>
<keyword evidence="3 7" id="KW-0489">Methyltransferase</keyword>
<dbReference type="AlphaFoldDB" id="F2KPI7"/>
<evidence type="ECO:0000259" key="9">
    <source>
        <dbReference type="SMART" id="SM00650"/>
    </source>
</evidence>
<feature type="binding site" evidence="7 8">
    <location>
        <position position="57"/>
    </location>
    <ligand>
        <name>S-adenosyl-L-methionine</name>
        <dbReference type="ChEBI" id="CHEBI:59789"/>
    </ligand>
</feature>
<dbReference type="Gene3D" id="1.10.8.100">
    <property type="entry name" value="Ribosomal RNA adenine dimethylase-like, domain 2"/>
    <property type="match status" value="1"/>
</dbReference>
<dbReference type="InterPro" id="IPR023165">
    <property type="entry name" value="rRNA_Ade_diMease-like_C"/>
</dbReference>
<dbReference type="Gene3D" id="3.40.50.150">
    <property type="entry name" value="Vaccinia Virus protein VP39"/>
    <property type="match status" value="1"/>
</dbReference>
<dbReference type="PANTHER" id="PTHR11727">
    <property type="entry name" value="DIMETHYLADENOSINE TRANSFERASE"/>
    <property type="match status" value="1"/>
</dbReference>
<organism evidence="10 11">
    <name type="scientific">Archaeoglobus veneficus (strain DSM 11195 / SNP6)</name>
    <dbReference type="NCBI Taxonomy" id="693661"/>
    <lineage>
        <taxon>Archaea</taxon>
        <taxon>Methanobacteriati</taxon>
        <taxon>Methanobacteriota</taxon>
        <taxon>Archaeoglobi</taxon>
        <taxon>Archaeoglobales</taxon>
        <taxon>Archaeoglobaceae</taxon>
        <taxon>Archaeoglobus</taxon>
    </lineage>
</organism>
<dbReference type="GO" id="GO:0005737">
    <property type="term" value="C:cytoplasm"/>
    <property type="evidence" value="ECO:0007669"/>
    <property type="project" value="UniProtKB-SubCell"/>
</dbReference>
<dbReference type="Proteomes" id="UP000008136">
    <property type="component" value="Chromosome"/>
</dbReference>
<keyword evidence="6 7" id="KW-0694">RNA-binding</keyword>
<comment type="function">
    <text evidence="7">Specifically dimethylates two adjacent adenosines in the loop of a conserved hairpin near the 3'-end of 16S rRNA in the 30S particle. May play a critical role in biogenesis of 30S subunits.</text>
</comment>
<comment type="subcellular location">
    <subcellularLocation>
        <location evidence="7">Cytoplasm</location>
    </subcellularLocation>
</comment>
<evidence type="ECO:0000256" key="8">
    <source>
        <dbReference type="PROSITE-ProRule" id="PRU01026"/>
    </source>
</evidence>
<dbReference type="InterPro" id="IPR020596">
    <property type="entry name" value="rRNA_Ade_Mease_Trfase_CS"/>
</dbReference>
<evidence type="ECO:0000256" key="7">
    <source>
        <dbReference type="HAMAP-Rule" id="MF_00607"/>
    </source>
</evidence>
<dbReference type="PROSITE" id="PS01131">
    <property type="entry name" value="RRNA_A_DIMETH"/>
    <property type="match status" value="1"/>
</dbReference>
<dbReference type="PROSITE" id="PS51689">
    <property type="entry name" value="SAM_RNA_A_N6_MT"/>
    <property type="match status" value="1"/>
</dbReference>
<dbReference type="SMART" id="SM00650">
    <property type="entry name" value="rADc"/>
    <property type="match status" value="1"/>
</dbReference>
<keyword evidence="4 7" id="KW-0808">Transferase</keyword>
<dbReference type="CDD" id="cd02440">
    <property type="entry name" value="AdoMet_MTases"/>
    <property type="match status" value="1"/>
</dbReference>
<dbReference type="HAMAP" id="MF_00607">
    <property type="entry name" value="16SrRNA_methyltr_A"/>
    <property type="match status" value="1"/>
</dbReference>
<evidence type="ECO:0000256" key="1">
    <source>
        <dbReference type="ARBA" id="ARBA00022490"/>
    </source>
</evidence>
<feature type="binding site" evidence="7">
    <location>
        <position position="10"/>
    </location>
    <ligand>
        <name>S-adenosyl-L-methionine</name>
        <dbReference type="ChEBI" id="CHEBI:59789"/>
    </ligand>
</feature>
<feature type="binding site" evidence="7 8">
    <location>
        <position position="11"/>
    </location>
    <ligand>
        <name>S-adenosyl-L-methionine</name>
        <dbReference type="ChEBI" id="CHEBI:59789"/>
    </ligand>
</feature>
<sequence length="250" mass="28885">MKFFKSKGQHIVSKAIARRIAGYAELSKKDTVLEVGCGTGVLTSVLLERAGKVYGIEIDARFVKLLQEKFAKEIDEGRFILIHGDAMKVEFPPFNKFVSNIPYFISSPLTFKLLRHDFDVAVVMYQREFAERLVARKGENYGRLSVVVKAYAKPEIVEYVSRKAFRPPPSVDSAVVRLIKKPEIEVENLQIFEDLVRYCFSRRRKQLGKILDEWMESRGIWLEVPEELRRLRPEDIEPEVYAEIVKSAKL</sequence>
<dbReference type="EC" id="2.1.1.-" evidence="7"/>
<keyword evidence="11" id="KW-1185">Reference proteome</keyword>
<dbReference type="InterPro" id="IPR011530">
    <property type="entry name" value="rRNA_adenine_dimethylase"/>
</dbReference>
<protein>
    <recommendedName>
        <fullName evidence="7">Probable ribosomal RNA small subunit methyltransferase A</fullName>
        <ecNumber evidence="7">2.1.1.-</ecNumber>
    </recommendedName>
    <alternativeName>
        <fullName evidence="7">16S rRNA dimethyladenosine transferase</fullName>
    </alternativeName>
    <alternativeName>
        <fullName evidence="7">16S rRNA dimethylase</fullName>
    </alternativeName>
    <alternativeName>
        <fullName evidence="7">S-adenosylmethionine-6-N',N'-adenosyl(rRNA) dimethyltransferase</fullName>
    </alternativeName>
</protein>
<dbReference type="SUPFAM" id="SSF53335">
    <property type="entry name" value="S-adenosyl-L-methionine-dependent methyltransferases"/>
    <property type="match status" value="1"/>
</dbReference>
<reference evidence="10 11" key="1">
    <citation type="submission" date="2011-03" db="EMBL/GenBank/DDBJ databases">
        <title>The complete genome of Archaeoglobus veneficus SNP6.</title>
        <authorList>
            <consortium name="US DOE Joint Genome Institute (JGI-PGF)"/>
            <person name="Lucas S."/>
            <person name="Copeland A."/>
            <person name="Lapidus A."/>
            <person name="Bruce D."/>
            <person name="Goodwin L."/>
            <person name="Pitluck S."/>
            <person name="Kyrpides N."/>
            <person name="Mavromatis K."/>
            <person name="Pagani I."/>
            <person name="Ivanova N."/>
            <person name="Mikhailova N."/>
            <person name="Lu M."/>
            <person name="Detter J.C."/>
            <person name="Tapia R."/>
            <person name="Han C."/>
            <person name="Land M."/>
            <person name="Hauser L."/>
            <person name="Markowitz V."/>
            <person name="Cheng J.-F."/>
            <person name="Hugenholtz P."/>
            <person name="Woyke T."/>
            <person name="Wu D."/>
            <person name="Spring S."/>
            <person name="Brambilla E."/>
            <person name="Klenk H.-P."/>
            <person name="Eisen J.A."/>
        </authorList>
    </citation>
    <scope>NUCLEOTIDE SEQUENCE [LARGE SCALE GENOMIC DNA]</scope>
    <source>
        <strain>SNP6</strain>
    </source>
</reference>
<proteinExistence type="inferred from homology"/>
<dbReference type="InterPro" id="IPR020598">
    <property type="entry name" value="rRNA_Ade_methylase_Trfase_N"/>
</dbReference>
<dbReference type="GO" id="GO:0003723">
    <property type="term" value="F:RNA binding"/>
    <property type="evidence" value="ECO:0007669"/>
    <property type="project" value="UniProtKB-UniRule"/>
</dbReference>
<keyword evidence="2 7" id="KW-0698">rRNA processing</keyword>
<evidence type="ECO:0000313" key="10">
    <source>
        <dbReference type="EMBL" id="AEA46418.1"/>
    </source>
</evidence>
<evidence type="ECO:0000313" key="11">
    <source>
        <dbReference type="Proteomes" id="UP000008136"/>
    </source>
</evidence>
<dbReference type="NCBIfam" id="TIGR00755">
    <property type="entry name" value="ksgA"/>
    <property type="match status" value="1"/>
</dbReference>
<dbReference type="RefSeq" id="WP_013683092.1">
    <property type="nucleotide sequence ID" value="NC_015320.1"/>
</dbReference>
<dbReference type="HOGENOM" id="CLU_041220_0_2_2"/>
<feature type="binding site" evidence="7 8">
    <location>
        <position position="85"/>
    </location>
    <ligand>
        <name>S-adenosyl-L-methionine</name>
        <dbReference type="ChEBI" id="CHEBI:59789"/>
    </ligand>
</feature>
<evidence type="ECO:0000256" key="6">
    <source>
        <dbReference type="ARBA" id="ARBA00022884"/>
    </source>
</evidence>
<dbReference type="OrthoDB" id="9883at2157"/>
<evidence type="ECO:0000256" key="2">
    <source>
        <dbReference type="ARBA" id="ARBA00022552"/>
    </source>
</evidence>
<evidence type="ECO:0000256" key="5">
    <source>
        <dbReference type="ARBA" id="ARBA00022691"/>
    </source>
</evidence>
<keyword evidence="1 7" id="KW-0963">Cytoplasm</keyword>
<name>F2KPI7_ARCVS</name>
<dbReference type="PANTHER" id="PTHR11727:SF7">
    <property type="entry name" value="DIMETHYLADENOSINE TRANSFERASE-RELATED"/>
    <property type="match status" value="1"/>
</dbReference>
<dbReference type="InterPro" id="IPR001737">
    <property type="entry name" value="KsgA/Erm"/>
</dbReference>
<feature type="binding site" evidence="7 8">
    <location>
        <position position="100"/>
    </location>
    <ligand>
        <name>S-adenosyl-L-methionine</name>
        <dbReference type="ChEBI" id="CHEBI:59789"/>
    </ligand>
</feature>
<dbReference type="EMBL" id="CP002588">
    <property type="protein sequence ID" value="AEA46418.1"/>
    <property type="molecule type" value="Genomic_DNA"/>
</dbReference>
<gene>
    <name evidence="7" type="primary">rsmA</name>
    <name evidence="7" type="synonym">ksgA</name>
    <name evidence="10" type="ordered locus">Arcve_0385</name>
</gene>
<dbReference type="InterPro" id="IPR029063">
    <property type="entry name" value="SAM-dependent_MTases_sf"/>
</dbReference>
<comment type="caution">
    <text evidence="8">Lacks conserved residue(s) required for the propagation of feature annotation.</text>
</comment>
<dbReference type="Pfam" id="PF00398">
    <property type="entry name" value="RrnaAD"/>
    <property type="match status" value="1"/>
</dbReference>
<feature type="domain" description="Ribosomal RNA adenine methylase transferase N-terminal" evidence="9">
    <location>
        <begin position="16"/>
        <end position="182"/>
    </location>
</feature>
<dbReference type="STRING" id="693661.Arcve_0385"/>
<dbReference type="KEGG" id="ave:Arcve_0385"/>
<accession>F2KPI7</accession>
<keyword evidence="5 7" id="KW-0949">S-adenosyl-L-methionine</keyword>
<feature type="binding site" evidence="7 8">
    <location>
        <position position="36"/>
    </location>
    <ligand>
        <name>S-adenosyl-L-methionine</name>
        <dbReference type="ChEBI" id="CHEBI:59789"/>
    </ligand>
</feature>
<dbReference type="eggNOG" id="arCOG04131">
    <property type="taxonomic scope" value="Archaea"/>
</dbReference>
<dbReference type="GO" id="GO:0000179">
    <property type="term" value="F:rRNA (adenine-N6,N6-)-dimethyltransferase activity"/>
    <property type="evidence" value="ECO:0007669"/>
    <property type="project" value="UniProtKB-UniRule"/>
</dbReference>
<evidence type="ECO:0000256" key="4">
    <source>
        <dbReference type="ARBA" id="ARBA00022679"/>
    </source>
</evidence>
<evidence type="ECO:0000256" key="3">
    <source>
        <dbReference type="ARBA" id="ARBA00022603"/>
    </source>
</evidence>
<comment type="similarity">
    <text evidence="7">Belongs to the class I-like SAM-binding methyltransferase superfamily. rRNA adenine N(6)-methyltransferase family. RsmA subfamily.</text>
</comment>